<feature type="domain" description="ABC transporter" evidence="6">
    <location>
        <begin position="20"/>
        <end position="248"/>
    </location>
</feature>
<dbReference type="PANTHER" id="PTHR43820">
    <property type="entry name" value="HIGH-AFFINITY BRANCHED-CHAIN AMINO ACID TRANSPORT ATP-BINDING PROTEIN LIVF"/>
    <property type="match status" value="1"/>
</dbReference>
<dbReference type="CDD" id="cd03224">
    <property type="entry name" value="ABC_TM1139_LivF_branched"/>
    <property type="match status" value="1"/>
</dbReference>
<evidence type="ECO:0000256" key="1">
    <source>
        <dbReference type="ARBA" id="ARBA00005417"/>
    </source>
</evidence>
<evidence type="ECO:0000313" key="7">
    <source>
        <dbReference type="EMBL" id="GII24731.1"/>
    </source>
</evidence>
<evidence type="ECO:0000259" key="6">
    <source>
        <dbReference type="PROSITE" id="PS50893"/>
    </source>
</evidence>
<evidence type="ECO:0000256" key="3">
    <source>
        <dbReference type="ARBA" id="ARBA00022741"/>
    </source>
</evidence>
<dbReference type="InterPro" id="IPR003593">
    <property type="entry name" value="AAA+_ATPase"/>
</dbReference>
<dbReference type="AlphaFoldDB" id="A0A8J3TFT4"/>
<gene>
    <name evidence="7" type="ORF">Pme01_43280</name>
</gene>
<protein>
    <submittedName>
        <fullName evidence="7">ABC transporter ATP-binding protein</fullName>
    </submittedName>
</protein>
<keyword evidence="8" id="KW-1185">Reference proteome</keyword>
<dbReference type="PANTHER" id="PTHR43820:SF4">
    <property type="entry name" value="HIGH-AFFINITY BRANCHED-CHAIN AMINO ACID TRANSPORT ATP-BINDING PROTEIN LIVF"/>
    <property type="match status" value="1"/>
</dbReference>
<keyword evidence="5" id="KW-0029">Amino-acid transport</keyword>
<dbReference type="GO" id="GO:0015807">
    <property type="term" value="P:L-amino acid transport"/>
    <property type="evidence" value="ECO:0007669"/>
    <property type="project" value="TreeGrafter"/>
</dbReference>
<dbReference type="GO" id="GO:0016887">
    <property type="term" value="F:ATP hydrolysis activity"/>
    <property type="evidence" value="ECO:0007669"/>
    <property type="project" value="InterPro"/>
</dbReference>
<dbReference type="EMBL" id="BOON01000040">
    <property type="protein sequence ID" value="GII24731.1"/>
    <property type="molecule type" value="Genomic_DNA"/>
</dbReference>
<evidence type="ECO:0000256" key="4">
    <source>
        <dbReference type="ARBA" id="ARBA00022840"/>
    </source>
</evidence>
<proteinExistence type="inferred from homology"/>
<dbReference type="GO" id="GO:0015658">
    <property type="term" value="F:branched-chain amino acid transmembrane transporter activity"/>
    <property type="evidence" value="ECO:0007669"/>
    <property type="project" value="TreeGrafter"/>
</dbReference>
<dbReference type="Gene3D" id="3.40.50.300">
    <property type="entry name" value="P-loop containing nucleotide triphosphate hydrolases"/>
    <property type="match status" value="1"/>
</dbReference>
<reference evidence="7" key="1">
    <citation type="submission" date="2021-01" db="EMBL/GenBank/DDBJ databases">
        <title>Whole genome shotgun sequence of Planosporangium mesophilum NBRC 109066.</title>
        <authorList>
            <person name="Komaki H."/>
            <person name="Tamura T."/>
        </authorList>
    </citation>
    <scope>NUCLEOTIDE SEQUENCE</scope>
    <source>
        <strain evidence="7">NBRC 109066</strain>
    </source>
</reference>
<comment type="caution">
    <text evidence="7">The sequence shown here is derived from an EMBL/GenBank/DDBJ whole genome shotgun (WGS) entry which is preliminary data.</text>
</comment>
<name>A0A8J3TFT4_9ACTN</name>
<dbReference type="Pfam" id="PF00005">
    <property type="entry name" value="ABC_tran"/>
    <property type="match status" value="1"/>
</dbReference>
<accession>A0A8J3TFT4</accession>
<dbReference type="SUPFAM" id="SSF52540">
    <property type="entry name" value="P-loop containing nucleoside triphosphate hydrolases"/>
    <property type="match status" value="1"/>
</dbReference>
<dbReference type="GO" id="GO:0005524">
    <property type="term" value="F:ATP binding"/>
    <property type="evidence" value="ECO:0007669"/>
    <property type="project" value="UniProtKB-KW"/>
</dbReference>
<organism evidence="7 8">
    <name type="scientific">Planosporangium mesophilum</name>
    <dbReference type="NCBI Taxonomy" id="689768"/>
    <lineage>
        <taxon>Bacteria</taxon>
        <taxon>Bacillati</taxon>
        <taxon>Actinomycetota</taxon>
        <taxon>Actinomycetes</taxon>
        <taxon>Micromonosporales</taxon>
        <taxon>Micromonosporaceae</taxon>
        <taxon>Planosporangium</taxon>
    </lineage>
</organism>
<evidence type="ECO:0000313" key="8">
    <source>
        <dbReference type="Proteomes" id="UP000599074"/>
    </source>
</evidence>
<dbReference type="SMART" id="SM00382">
    <property type="entry name" value="AAA"/>
    <property type="match status" value="1"/>
</dbReference>
<dbReference type="InterPro" id="IPR052156">
    <property type="entry name" value="BCAA_Transport_ATP-bd_LivF"/>
</dbReference>
<dbReference type="InterPro" id="IPR003439">
    <property type="entry name" value="ABC_transporter-like_ATP-bd"/>
</dbReference>
<evidence type="ECO:0000256" key="2">
    <source>
        <dbReference type="ARBA" id="ARBA00022448"/>
    </source>
</evidence>
<sequence>MASPTVERAAEPATPTDTLLELDRLDVRYGGVHAVQELSIRVRPGETVVLIGANGAGKSSVINAIMGLVPAAGGQIRYLGQDITRSSPASRARAGIRISPEGRRVFAHLSIEDNILSGGYTLSKAKRDEALAWMYEAFPWLAARRKAPAGTLSGGQQQIVAIARALTASPKLLLLDEPFLGLSPVAIADTSAAIRLVQERGMAVLISEQMARPALKLADHGHVLRTGTLRRSGTVAEIRDLALSEDYL</sequence>
<evidence type="ECO:0000256" key="5">
    <source>
        <dbReference type="ARBA" id="ARBA00022970"/>
    </source>
</evidence>
<dbReference type="InterPro" id="IPR027417">
    <property type="entry name" value="P-loop_NTPase"/>
</dbReference>
<comment type="similarity">
    <text evidence="1">Belongs to the ABC transporter superfamily.</text>
</comment>
<keyword evidence="4 7" id="KW-0067">ATP-binding</keyword>
<keyword evidence="3" id="KW-0547">Nucleotide-binding</keyword>
<keyword evidence="2" id="KW-0813">Transport</keyword>
<dbReference type="PROSITE" id="PS50893">
    <property type="entry name" value="ABC_TRANSPORTER_2"/>
    <property type="match status" value="1"/>
</dbReference>
<dbReference type="Proteomes" id="UP000599074">
    <property type="component" value="Unassembled WGS sequence"/>
</dbReference>
<dbReference type="RefSeq" id="WP_203935782.1">
    <property type="nucleotide sequence ID" value="NZ_BOON01000040.1"/>
</dbReference>